<evidence type="ECO:0000313" key="3">
    <source>
        <dbReference type="EMBL" id="VVE73495.1"/>
    </source>
</evidence>
<name>A0A5E5ALQ0_9BURK</name>
<dbReference type="GO" id="GO:0005886">
    <property type="term" value="C:plasma membrane"/>
    <property type="evidence" value="ECO:0007669"/>
    <property type="project" value="TreeGrafter"/>
</dbReference>
<evidence type="ECO:0000256" key="1">
    <source>
        <dbReference type="SAM" id="Coils"/>
    </source>
</evidence>
<feature type="transmembrane region" description="Helical" evidence="2">
    <location>
        <begin position="360"/>
        <end position="378"/>
    </location>
</feature>
<accession>A0A5E5ALQ0</accession>
<organism evidence="3 4">
    <name type="scientific">Pandoraea captiosa</name>
    <dbReference type="NCBI Taxonomy" id="2508302"/>
    <lineage>
        <taxon>Bacteria</taxon>
        <taxon>Pseudomonadati</taxon>
        <taxon>Pseudomonadota</taxon>
        <taxon>Betaproteobacteria</taxon>
        <taxon>Burkholderiales</taxon>
        <taxon>Burkholderiaceae</taxon>
        <taxon>Pandoraea</taxon>
    </lineage>
</organism>
<dbReference type="Proteomes" id="UP000414136">
    <property type="component" value="Unassembled WGS sequence"/>
</dbReference>
<dbReference type="GO" id="GO:0004713">
    <property type="term" value="F:protein tyrosine kinase activity"/>
    <property type="evidence" value="ECO:0007669"/>
    <property type="project" value="TreeGrafter"/>
</dbReference>
<feature type="transmembrane region" description="Helical" evidence="2">
    <location>
        <begin position="30"/>
        <end position="55"/>
    </location>
</feature>
<keyword evidence="4" id="KW-1185">Reference proteome</keyword>
<dbReference type="AlphaFoldDB" id="A0A5E5ALQ0"/>
<protein>
    <submittedName>
        <fullName evidence="3">Chain length determinant family protein</fullName>
    </submittedName>
</protein>
<reference evidence="3 4" key="1">
    <citation type="submission" date="2019-08" db="EMBL/GenBank/DDBJ databases">
        <authorList>
            <person name="Peeters C."/>
        </authorList>
    </citation>
    <scope>NUCLEOTIDE SEQUENCE [LARGE SCALE GENOMIC DNA]</scope>
    <source>
        <strain evidence="3 4">LMG 31118</strain>
    </source>
</reference>
<sequence length="386" mass="42883">MENVQKIGETGISAGQQSNFVARLKRIDKLFAAVVLLPSLVSTLYFTFIAADVYVSTSTFVVRSPQKSAQAGSLFGSFLQSSGLARADDDTHAVNDYMLSRDALTELNKGETFRNAYGGDNGDVFSRFGTLGLRTSFEDLLKYFQRRVEVHYDTTTSITTLTVEAYSAKEAQTFNLQLLDLGEKRVNEMNSRAAQDAVRYAAGEVERAQNAVRRTSAELLAFREHQSVFDPEKQSALDLQQASQIQMDLKNSSALLAQLQSVAPANPQIPVLKTRIDTLRRQINETTQGVAGGRNSLANKNARYERLALDRDFAEKQLASAQVSLETARNEAIRQQLYLERIAQPNAPDKALLPHRIRNIAATLILSLLVWASLRLLLASVREHRD</sequence>
<dbReference type="PANTHER" id="PTHR32309:SF13">
    <property type="entry name" value="FERRIC ENTEROBACTIN TRANSPORT PROTEIN FEPE"/>
    <property type="match status" value="1"/>
</dbReference>
<dbReference type="PANTHER" id="PTHR32309">
    <property type="entry name" value="TYROSINE-PROTEIN KINASE"/>
    <property type="match status" value="1"/>
</dbReference>
<gene>
    <name evidence="3" type="ORF">PCA31118_04557</name>
</gene>
<evidence type="ECO:0000256" key="2">
    <source>
        <dbReference type="SAM" id="Phobius"/>
    </source>
</evidence>
<evidence type="ECO:0000313" key="4">
    <source>
        <dbReference type="Proteomes" id="UP000414136"/>
    </source>
</evidence>
<dbReference type="EMBL" id="CABPSQ010000012">
    <property type="protein sequence ID" value="VVE73495.1"/>
    <property type="molecule type" value="Genomic_DNA"/>
</dbReference>
<keyword evidence="2" id="KW-1133">Transmembrane helix</keyword>
<dbReference type="RefSeq" id="WP_246190384.1">
    <property type="nucleotide sequence ID" value="NZ_CABPSQ010000012.1"/>
</dbReference>
<dbReference type="InterPro" id="IPR050445">
    <property type="entry name" value="Bact_polysacc_biosynth/exp"/>
</dbReference>
<keyword evidence="2" id="KW-0472">Membrane</keyword>
<feature type="coiled-coil region" evidence="1">
    <location>
        <begin position="297"/>
        <end position="331"/>
    </location>
</feature>
<keyword evidence="2" id="KW-0812">Transmembrane</keyword>
<proteinExistence type="predicted"/>
<keyword evidence="1" id="KW-0175">Coiled coil</keyword>